<sequence length="919" mass="100710">MTNQVVLPAEAAAKPACPAQQPDPLSAVMAARACGGRVEVLSQRTETTLVWARPEGGFSTEIYAGPVRFKKNGPWRAVDLTLQRTADGAVEPAGHPRGLRFSGATTGSGEQMLARVETGDDSVSMLWTGPLPAPVLAANTATYREVRPGVDLLLTATRLGFEQSLVVKNRAAAAQVATMTVPLRSDDLRFVADGPASFAIRDAAGTTVGRVPTPMMWDSSVGASGERTREKSLAVQLRPRGSADSAVALAMGTDAAGGTGAVDLQLTADQAWLQDPKTTYPVTLDPQIELDPTSDTIVRNDELSTSGKPDHSGADYLAYGKATSYLARSFMQWPAAQFAGARITSATLNLWNWYSGSCAQTGWLVWDTAPYTNPIWWDTAPALLTNDGYSTQTAGFNSSCNDAWVNAGVAPLFQRAADAGKPTVYMGLTSYNETNPSLSWKQVRSRQAPNTAQIPVVRIDYEYPPQAGLYRYGVNYPYGLAAVDYAYSDQGMWKNLNGLRYLLNRYKEFWSPTKYTEEYPPPHEWNEAGLIDQVAPLDVRQTALDVNHHLLFDYDYNDDVDPVPAGFAFHEHFGKGVGGADQGRPYHLFWFDDNWLARHMAQAYSRPQPNGLSDNGSQIRWQIISGDQTWTPYDQLPIKEDEKNQLDRLVLDGLYYLSAGSQQKTLDKWNLVLGKARPAMNPVWNIYDYPGLFENYHIGLTKLFADLLLVHHTGLTALQRRDLEMHSASLRSQIVFRQQRLGGTGTLLGWTTDTDLEAKPKSLMNIETLAVNALALGAGAKLTYSPGQAPLQTPAAGNYRRTATGLLQAVPGTSTPGHLTFGPNHTLAPGSYNVEFVMRSVTPAAGTEVANIEVYDARTNSSVKPPEILRAERFATDGTYDRFLRFTLPFTVSSADNSLEFRVWWYGGNPLDIAEIRVR</sequence>
<keyword evidence="2" id="KW-1185">Reference proteome</keyword>
<gene>
    <name evidence="1" type="ORF">JOF56_007842</name>
</gene>
<dbReference type="Proteomes" id="UP001519332">
    <property type="component" value="Unassembled WGS sequence"/>
</dbReference>
<proteinExistence type="predicted"/>
<accession>A0ABS4TSS2</accession>
<evidence type="ECO:0000313" key="1">
    <source>
        <dbReference type="EMBL" id="MBP2327457.1"/>
    </source>
</evidence>
<reference evidence="1 2" key="1">
    <citation type="submission" date="2021-03" db="EMBL/GenBank/DDBJ databases">
        <title>Sequencing the genomes of 1000 actinobacteria strains.</title>
        <authorList>
            <person name="Klenk H.-P."/>
        </authorList>
    </citation>
    <scope>NUCLEOTIDE SEQUENCE [LARGE SCALE GENOMIC DNA]</scope>
    <source>
        <strain evidence="1 2">DSM 46670</strain>
    </source>
</reference>
<name>A0ABS4TSS2_9PSEU</name>
<evidence type="ECO:0000313" key="2">
    <source>
        <dbReference type="Proteomes" id="UP001519332"/>
    </source>
</evidence>
<comment type="caution">
    <text evidence="1">The sequence shown here is derived from an EMBL/GenBank/DDBJ whole genome shotgun (WGS) entry which is preliminary data.</text>
</comment>
<dbReference type="EMBL" id="JAGINW010000001">
    <property type="protein sequence ID" value="MBP2327457.1"/>
    <property type="molecule type" value="Genomic_DNA"/>
</dbReference>
<organism evidence="1 2">
    <name type="scientific">Kibdelosporangium banguiense</name>
    <dbReference type="NCBI Taxonomy" id="1365924"/>
    <lineage>
        <taxon>Bacteria</taxon>
        <taxon>Bacillati</taxon>
        <taxon>Actinomycetota</taxon>
        <taxon>Actinomycetes</taxon>
        <taxon>Pseudonocardiales</taxon>
        <taxon>Pseudonocardiaceae</taxon>
        <taxon>Kibdelosporangium</taxon>
    </lineage>
</organism>
<dbReference type="NCBIfam" id="NF033679">
    <property type="entry name" value="DNRLRE_dom"/>
    <property type="match status" value="1"/>
</dbReference>
<protein>
    <submittedName>
        <fullName evidence="1">Uncharacterized protein</fullName>
    </submittedName>
</protein>